<protein>
    <submittedName>
        <fullName evidence="2">Heavy metal binding protein</fullName>
    </submittedName>
</protein>
<dbReference type="InParanoid" id="E8N4D0"/>
<dbReference type="Pfam" id="PF00403">
    <property type="entry name" value="HMA"/>
    <property type="match status" value="1"/>
</dbReference>
<dbReference type="SUPFAM" id="SSF55008">
    <property type="entry name" value="HMA, heavy metal-associated domain"/>
    <property type="match status" value="1"/>
</dbReference>
<dbReference type="InterPro" id="IPR000428">
    <property type="entry name" value="Cu-bd"/>
</dbReference>
<dbReference type="InterPro" id="IPR036163">
    <property type="entry name" value="HMA_dom_sf"/>
</dbReference>
<dbReference type="STRING" id="926569.ANT_12600"/>
<dbReference type="EMBL" id="AP012029">
    <property type="protein sequence ID" value="BAJ63294.1"/>
    <property type="molecule type" value="Genomic_DNA"/>
</dbReference>
<dbReference type="PROSITE" id="PS50846">
    <property type="entry name" value="HMA_2"/>
    <property type="match status" value="1"/>
</dbReference>
<dbReference type="Proteomes" id="UP000008922">
    <property type="component" value="Chromosome"/>
</dbReference>
<gene>
    <name evidence="2" type="ordered locus">ANT_12600</name>
</gene>
<dbReference type="RefSeq" id="WP_013559682.1">
    <property type="nucleotide sequence ID" value="NC_014960.1"/>
</dbReference>
<dbReference type="eggNOG" id="COG2608">
    <property type="taxonomic scope" value="Bacteria"/>
</dbReference>
<dbReference type="AlphaFoldDB" id="E8N4D0"/>
<evidence type="ECO:0000313" key="3">
    <source>
        <dbReference type="Proteomes" id="UP000008922"/>
    </source>
</evidence>
<sequence>MQTVTYKIPNISCHHCVHTITSELSELPGVKEVKADKDTKIAVITFDAPATEEQIVATLREINYPPER</sequence>
<dbReference type="KEGG" id="atm:ANT_12600"/>
<evidence type="ECO:0000313" key="2">
    <source>
        <dbReference type="EMBL" id="BAJ63294.1"/>
    </source>
</evidence>
<name>E8N4D0_ANATU</name>
<dbReference type="GO" id="GO:0006825">
    <property type="term" value="P:copper ion transport"/>
    <property type="evidence" value="ECO:0007669"/>
    <property type="project" value="InterPro"/>
</dbReference>
<reference evidence="2 3" key="1">
    <citation type="submission" date="2010-12" db="EMBL/GenBank/DDBJ databases">
        <title>Whole genome sequence of Anaerolinea thermophila UNI-1.</title>
        <authorList>
            <person name="Narita-Yamada S."/>
            <person name="Kishi E."/>
            <person name="Watanabe Y."/>
            <person name="Takasaki K."/>
            <person name="Ankai A."/>
            <person name="Oguchi A."/>
            <person name="Fukui S."/>
            <person name="Takahashi M."/>
            <person name="Yashiro I."/>
            <person name="Hosoyama A."/>
            <person name="Sekiguchi Y."/>
            <person name="Hanada S."/>
            <person name="Fujita N."/>
        </authorList>
    </citation>
    <scope>NUCLEOTIDE SEQUENCE [LARGE SCALE GENOMIC DNA]</scope>
    <source>
        <strain evidence="3">DSM 14523 / JCM 11388 / NBRC 100420 / UNI-1</strain>
    </source>
</reference>
<dbReference type="Gene3D" id="3.30.70.100">
    <property type="match status" value="1"/>
</dbReference>
<accession>E8N4D0</accession>
<feature type="domain" description="HMA" evidence="1">
    <location>
        <begin position="2"/>
        <end position="67"/>
    </location>
</feature>
<organism evidence="2 3">
    <name type="scientific">Anaerolinea thermophila (strain DSM 14523 / JCM 11388 / NBRC 100420 / UNI-1)</name>
    <dbReference type="NCBI Taxonomy" id="926569"/>
    <lineage>
        <taxon>Bacteria</taxon>
        <taxon>Bacillati</taxon>
        <taxon>Chloroflexota</taxon>
        <taxon>Anaerolineae</taxon>
        <taxon>Anaerolineales</taxon>
        <taxon>Anaerolineaceae</taxon>
        <taxon>Anaerolinea</taxon>
    </lineage>
</organism>
<dbReference type="CDD" id="cd00371">
    <property type="entry name" value="HMA"/>
    <property type="match status" value="1"/>
</dbReference>
<dbReference type="GO" id="GO:0005507">
    <property type="term" value="F:copper ion binding"/>
    <property type="evidence" value="ECO:0007669"/>
    <property type="project" value="InterPro"/>
</dbReference>
<keyword evidence="3" id="KW-1185">Reference proteome</keyword>
<dbReference type="PRINTS" id="PR00944">
    <property type="entry name" value="CUEXPORT"/>
</dbReference>
<dbReference type="InterPro" id="IPR006121">
    <property type="entry name" value="HMA_dom"/>
</dbReference>
<evidence type="ECO:0000259" key="1">
    <source>
        <dbReference type="PROSITE" id="PS50846"/>
    </source>
</evidence>
<dbReference type="HOGENOM" id="CLU_134973_13_1_0"/>
<proteinExistence type="predicted"/>
<dbReference type="OrthoDB" id="9813965at2"/>